<dbReference type="EMBL" id="JANSHE010007945">
    <property type="protein sequence ID" value="KAJ2955122.1"/>
    <property type="molecule type" value="Genomic_DNA"/>
</dbReference>
<gene>
    <name evidence="1" type="ORF">NUW54_g14764</name>
</gene>
<dbReference type="Proteomes" id="UP001144978">
    <property type="component" value="Unassembled WGS sequence"/>
</dbReference>
<comment type="caution">
    <text evidence="1">The sequence shown here is derived from an EMBL/GenBank/DDBJ whole genome shotgun (WGS) entry which is preliminary data.</text>
</comment>
<organism evidence="1 2">
    <name type="scientific">Trametes sanguinea</name>
    <dbReference type="NCBI Taxonomy" id="158606"/>
    <lineage>
        <taxon>Eukaryota</taxon>
        <taxon>Fungi</taxon>
        <taxon>Dikarya</taxon>
        <taxon>Basidiomycota</taxon>
        <taxon>Agaricomycotina</taxon>
        <taxon>Agaricomycetes</taxon>
        <taxon>Polyporales</taxon>
        <taxon>Polyporaceae</taxon>
        <taxon>Trametes</taxon>
    </lineage>
</organism>
<name>A0ACC1MAV1_9APHY</name>
<protein>
    <submittedName>
        <fullName evidence="1">Uncharacterized protein</fullName>
    </submittedName>
</protein>
<keyword evidence="2" id="KW-1185">Reference proteome</keyword>
<evidence type="ECO:0000313" key="2">
    <source>
        <dbReference type="Proteomes" id="UP001144978"/>
    </source>
</evidence>
<evidence type="ECO:0000313" key="1">
    <source>
        <dbReference type="EMBL" id="KAJ2955122.1"/>
    </source>
</evidence>
<accession>A0ACC1MAV1</accession>
<reference evidence="1" key="1">
    <citation type="submission" date="2022-08" db="EMBL/GenBank/DDBJ databases">
        <title>Genome Sequence of Pycnoporus sanguineus.</title>
        <authorList>
            <person name="Buettner E."/>
        </authorList>
    </citation>
    <scope>NUCLEOTIDE SEQUENCE</scope>
    <source>
        <strain evidence="1">CG-C14</strain>
    </source>
</reference>
<proteinExistence type="predicted"/>
<sequence length="198" mass="21654">MGWQRPDERDEVGITSEDDLDDDPSFDDDVDIDDEEDPADEPTSAALMAEDGRGVIVRGDNTKRLHVHPDTTHLLIGSSTTPNHVPEFLLNTLPQISTSLLALDISANFLSALPPSLSACTHLEELNIAYNPLRALPTFLSTLTNLRVLIVDSTGISTLPDSLSSLEKLHTLSIRRNKLHFLPSWLALEGTHGTLTVT</sequence>